<proteinExistence type="predicted"/>
<dbReference type="AlphaFoldDB" id="A0A921F7C3"/>
<organism evidence="1 2">
    <name type="scientific">Ligilactobacillus acidipiscis</name>
    <dbReference type="NCBI Taxonomy" id="89059"/>
    <lineage>
        <taxon>Bacteria</taxon>
        <taxon>Bacillati</taxon>
        <taxon>Bacillota</taxon>
        <taxon>Bacilli</taxon>
        <taxon>Lactobacillales</taxon>
        <taxon>Lactobacillaceae</taxon>
        <taxon>Ligilactobacillus</taxon>
    </lineage>
</organism>
<evidence type="ECO:0000313" key="2">
    <source>
        <dbReference type="Proteomes" id="UP000707535"/>
    </source>
</evidence>
<dbReference type="InterPro" id="IPR010022">
    <property type="entry name" value="XkdX"/>
</dbReference>
<dbReference type="Proteomes" id="UP000707535">
    <property type="component" value="Unassembled WGS sequence"/>
</dbReference>
<evidence type="ECO:0000313" key="1">
    <source>
        <dbReference type="EMBL" id="HJE96311.1"/>
    </source>
</evidence>
<reference evidence="1" key="1">
    <citation type="journal article" date="2021" name="PeerJ">
        <title>Extensive microbial diversity within the chicken gut microbiome revealed by metagenomics and culture.</title>
        <authorList>
            <person name="Gilroy R."/>
            <person name="Ravi A."/>
            <person name="Getino M."/>
            <person name="Pursley I."/>
            <person name="Horton D.L."/>
            <person name="Alikhan N.F."/>
            <person name="Baker D."/>
            <person name="Gharbi K."/>
            <person name="Hall N."/>
            <person name="Watson M."/>
            <person name="Adriaenssens E.M."/>
            <person name="Foster-Nyarko E."/>
            <person name="Jarju S."/>
            <person name="Secka A."/>
            <person name="Antonio M."/>
            <person name="Oren A."/>
            <person name="Chaudhuri R.R."/>
            <person name="La Ragione R."/>
            <person name="Hildebrand F."/>
            <person name="Pallen M.J."/>
        </authorList>
    </citation>
    <scope>NUCLEOTIDE SEQUENCE</scope>
    <source>
        <strain evidence="1">CHK174-6876</strain>
    </source>
</reference>
<reference evidence="1" key="2">
    <citation type="submission" date="2021-09" db="EMBL/GenBank/DDBJ databases">
        <authorList>
            <person name="Gilroy R."/>
        </authorList>
    </citation>
    <scope>NUCLEOTIDE SEQUENCE</scope>
    <source>
        <strain evidence="1">CHK174-6876</strain>
    </source>
</reference>
<dbReference type="NCBIfam" id="TIGR01669">
    <property type="entry name" value="phage_XkdX"/>
    <property type="match status" value="1"/>
</dbReference>
<accession>A0A921F7C3</accession>
<name>A0A921F7C3_9LACO</name>
<comment type="caution">
    <text evidence="1">The sequence shown here is derived from an EMBL/GenBank/DDBJ whole genome shotgun (WGS) entry which is preliminary data.</text>
</comment>
<dbReference type="Pfam" id="PF09693">
    <property type="entry name" value="Phage_XkdX"/>
    <property type="match status" value="1"/>
</dbReference>
<protein>
    <submittedName>
        <fullName evidence="1">XkdX family protein</fullName>
    </submittedName>
</protein>
<gene>
    <name evidence="1" type="ORF">K8V00_01705</name>
</gene>
<sequence length="37" mass="4322">MLDFIKQMFAWGCDIRGYVEIGTITADQYKEITGEDY</sequence>
<dbReference type="EMBL" id="DYXG01000018">
    <property type="protein sequence ID" value="HJE96311.1"/>
    <property type="molecule type" value="Genomic_DNA"/>
</dbReference>